<dbReference type="PANTHER" id="PTHR47811">
    <property type="entry name" value="TRNA PSEUDOURIDINE SYNTHASE D"/>
    <property type="match status" value="1"/>
</dbReference>
<dbReference type="GO" id="GO:0003723">
    <property type="term" value="F:RNA binding"/>
    <property type="evidence" value="ECO:0007669"/>
    <property type="project" value="InterPro"/>
</dbReference>
<proteinExistence type="predicted"/>
<protein>
    <submittedName>
        <fullName evidence="2">tRNA pseudouridine(13) synthase TruD</fullName>
    </submittedName>
</protein>
<name>A0A845DWK8_9BACI</name>
<dbReference type="InterPro" id="IPR020103">
    <property type="entry name" value="PsdUridine_synth_cat_dom_sf"/>
</dbReference>
<dbReference type="Gene3D" id="3.30.2350.20">
    <property type="entry name" value="TruD, catalytic domain"/>
    <property type="match status" value="1"/>
</dbReference>
<dbReference type="InterPro" id="IPR050170">
    <property type="entry name" value="TruD_pseudoU_synthase"/>
</dbReference>
<dbReference type="GO" id="GO:0009982">
    <property type="term" value="F:pseudouridine synthase activity"/>
    <property type="evidence" value="ECO:0007669"/>
    <property type="project" value="InterPro"/>
</dbReference>
<gene>
    <name evidence="2" type="primary">truD</name>
    <name evidence="2" type="ORF">GLW04_19715</name>
</gene>
<evidence type="ECO:0000313" key="3">
    <source>
        <dbReference type="Proteomes" id="UP000460949"/>
    </source>
</evidence>
<evidence type="ECO:0000313" key="2">
    <source>
        <dbReference type="EMBL" id="MYL22093.1"/>
    </source>
</evidence>
<dbReference type="GO" id="GO:0001522">
    <property type="term" value="P:pseudouridine synthesis"/>
    <property type="evidence" value="ECO:0007669"/>
    <property type="project" value="InterPro"/>
</dbReference>
<dbReference type="EMBL" id="WMET01000036">
    <property type="protein sequence ID" value="MYL22093.1"/>
    <property type="molecule type" value="Genomic_DNA"/>
</dbReference>
<accession>A0A845DWK8</accession>
<dbReference type="GO" id="GO:0140098">
    <property type="term" value="F:catalytic activity, acting on RNA"/>
    <property type="evidence" value="ECO:0007669"/>
    <property type="project" value="UniProtKB-ARBA"/>
</dbReference>
<dbReference type="GO" id="GO:0008033">
    <property type="term" value="P:tRNA processing"/>
    <property type="evidence" value="ECO:0007669"/>
    <property type="project" value="UniProtKB-KW"/>
</dbReference>
<sequence length="88" mass="9430">MFGDDSCGAEGALAEAELAFAGQYPEFMALLRATRMRPARRSLALKPLDCALEQEGDSAVFDFFLPAGGFATVVLTEILDLEDGSRTP</sequence>
<dbReference type="Proteomes" id="UP000460949">
    <property type="component" value="Unassembled WGS sequence"/>
</dbReference>
<dbReference type="GO" id="GO:0005829">
    <property type="term" value="C:cytosol"/>
    <property type="evidence" value="ECO:0007669"/>
    <property type="project" value="TreeGrafter"/>
</dbReference>
<dbReference type="InterPro" id="IPR042214">
    <property type="entry name" value="TruD_catalytic"/>
</dbReference>
<dbReference type="SUPFAM" id="SSF55120">
    <property type="entry name" value="Pseudouridine synthase"/>
    <property type="match status" value="1"/>
</dbReference>
<comment type="caution">
    <text evidence="2">The sequence shown here is derived from an EMBL/GenBank/DDBJ whole genome shotgun (WGS) entry which is preliminary data.</text>
</comment>
<keyword evidence="1" id="KW-0819">tRNA processing</keyword>
<dbReference type="PANTHER" id="PTHR47811:SF1">
    <property type="entry name" value="TRNA PSEUDOURIDINE SYNTHASE D"/>
    <property type="match status" value="1"/>
</dbReference>
<dbReference type="AlphaFoldDB" id="A0A845DWK8"/>
<reference evidence="2 3" key="1">
    <citation type="submission" date="2019-11" db="EMBL/GenBank/DDBJ databases">
        <title>Genome sequences of 17 halophilic strains isolated from different environments.</title>
        <authorList>
            <person name="Furrow R.E."/>
        </authorList>
    </citation>
    <scope>NUCLEOTIDE SEQUENCE [LARGE SCALE GENOMIC DNA]</scope>
    <source>
        <strain evidence="2 3">22511_23_Filter</strain>
    </source>
</reference>
<organism evidence="2 3">
    <name type="scientific">Halobacillus litoralis</name>
    <dbReference type="NCBI Taxonomy" id="45668"/>
    <lineage>
        <taxon>Bacteria</taxon>
        <taxon>Bacillati</taxon>
        <taxon>Bacillota</taxon>
        <taxon>Bacilli</taxon>
        <taxon>Bacillales</taxon>
        <taxon>Bacillaceae</taxon>
        <taxon>Halobacillus</taxon>
    </lineage>
</organism>
<evidence type="ECO:0000256" key="1">
    <source>
        <dbReference type="ARBA" id="ARBA00022694"/>
    </source>
</evidence>